<evidence type="ECO:0000256" key="1">
    <source>
        <dbReference type="SAM" id="MobiDB-lite"/>
    </source>
</evidence>
<organism evidence="2 3">
    <name type="scientific">Brevibacterium senegalense</name>
    <dbReference type="NCBI Taxonomy" id="1033736"/>
    <lineage>
        <taxon>Bacteria</taxon>
        <taxon>Bacillati</taxon>
        <taxon>Actinomycetota</taxon>
        <taxon>Actinomycetes</taxon>
        <taxon>Micrococcales</taxon>
        <taxon>Brevibacteriaceae</taxon>
        <taxon>Brevibacterium</taxon>
    </lineage>
</organism>
<comment type="caution">
    <text evidence="2">The sequence shown here is derived from an EMBL/GenBank/DDBJ whole genome shotgun (WGS) entry which is preliminary data.</text>
</comment>
<gene>
    <name evidence="2" type="ORF">K8V08_05010</name>
</gene>
<feature type="compositionally biased region" description="Low complexity" evidence="1">
    <location>
        <begin position="34"/>
        <end position="50"/>
    </location>
</feature>
<protein>
    <submittedName>
        <fullName evidence="2">DUF192 domain-containing protein</fullName>
    </submittedName>
</protein>
<dbReference type="AlphaFoldDB" id="A0A921MCH8"/>
<sequence length="161" mass="16931">MAHRGVFAPLRASTRTARLRIEPQAPDTGAGTESSPSPAADPSSHLPLSAVPSDRTAPEVPVAANALRRLRGLLLSQETALLIVPCSSVHGFGMTRPLETAYLAEDGTVLRTALLRPWRAHGLVRGSVAVLEAEPGSFARWGVETGVRVVPETALTTEALA</sequence>
<name>A0A921MCH8_9MICO</name>
<dbReference type="EMBL" id="DYUK01000104">
    <property type="protein sequence ID" value="HJG79755.1"/>
    <property type="molecule type" value="Genomic_DNA"/>
</dbReference>
<reference evidence="2" key="1">
    <citation type="journal article" date="2021" name="PeerJ">
        <title>Extensive microbial diversity within the chicken gut microbiome revealed by metagenomics and culture.</title>
        <authorList>
            <person name="Gilroy R."/>
            <person name="Ravi A."/>
            <person name="Getino M."/>
            <person name="Pursley I."/>
            <person name="Horton D.L."/>
            <person name="Alikhan N.F."/>
            <person name="Baker D."/>
            <person name="Gharbi K."/>
            <person name="Hall N."/>
            <person name="Watson M."/>
            <person name="Adriaenssens E.M."/>
            <person name="Foster-Nyarko E."/>
            <person name="Jarju S."/>
            <person name="Secka A."/>
            <person name="Antonio M."/>
            <person name="Oren A."/>
            <person name="Chaudhuri R.R."/>
            <person name="La Ragione R."/>
            <person name="Hildebrand F."/>
            <person name="Pallen M.J."/>
        </authorList>
    </citation>
    <scope>NUCLEOTIDE SEQUENCE</scope>
    <source>
        <strain evidence="2">ChiGjej5B5-7349</strain>
    </source>
</reference>
<dbReference type="Gene3D" id="2.60.120.1140">
    <property type="entry name" value="Protein of unknown function DUF192"/>
    <property type="match status" value="1"/>
</dbReference>
<dbReference type="Pfam" id="PF02643">
    <property type="entry name" value="DUF192"/>
    <property type="match status" value="1"/>
</dbReference>
<evidence type="ECO:0000313" key="3">
    <source>
        <dbReference type="Proteomes" id="UP000784435"/>
    </source>
</evidence>
<dbReference type="Proteomes" id="UP000784435">
    <property type="component" value="Unassembled WGS sequence"/>
</dbReference>
<reference evidence="2" key="2">
    <citation type="submission" date="2021-09" db="EMBL/GenBank/DDBJ databases">
        <authorList>
            <person name="Gilroy R."/>
        </authorList>
    </citation>
    <scope>NUCLEOTIDE SEQUENCE</scope>
    <source>
        <strain evidence="2">ChiGjej5B5-7349</strain>
    </source>
</reference>
<accession>A0A921MCH8</accession>
<evidence type="ECO:0000313" key="2">
    <source>
        <dbReference type="EMBL" id="HJG79755.1"/>
    </source>
</evidence>
<proteinExistence type="predicted"/>
<feature type="region of interest" description="Disordered" evidence="1">
    <location>
        <begin position="13"/>
        <end position="55"/>
    </location>
</feature>
<dbReference type="InterPro" id="IPR038695">
    <property type="entry name" value="Saro_0823-like_sf"/>
</dbReference>
<dbReference type="InterPro" id="IPR003795">
    <property type="entry name" value="DUF192"/>
</dbReference>